<dbReference type="InterPro" id="IPR007577">
    <property type="entry name" value="GlycoTrfase_DXD_sugar-bd_CS"/>
</dbReference>
<keyword evidence="2" id="KW-1185">Reference proteome</keyword>
<dbReference type="EMBL" id="JANCYW010000017">
    <property type="protein sequence ID" value="KAK4538377.1"/>
    <property type="molecule type" value="Genomic_DNA"/>
</dbReference>
<dbReference type="PANTHER" id="PTHR46830:SF2">
    <property type="entry name" value="ALPHA-1,4-N-ACETYLGLUCOSAMINYLTRANSFERASE"/>
    <property type="match status" value="1"/>
</dbReference>
<dbReference type="PANTHER" id="PTHR46830">
    <property type="entry name" value="TRANSFERASE, PUTATIVE-RELATED"/>
    <property type="match status" value="1"/>
</dbReference>
<protein>
    <recommendedName>
        <fullName evidence="3">Alpha 1,4-glycosyltransferase domain-containing protein</fullName>
    </recommendedName>
</protein>
<dbReference type="Pfam" id="PF04488">
    <property type="entry name" value="Gly_transf_sug"/>
    <property type="match status" value="1"/>
</dbReference>
<evidence type="ECO:0000313" key="2">
    <source>
        <dbReference type="Proteomes" id="UP001301350"/>
    </source>
</evidence>
<gene>
    <name evidence="1" type="ORF">CDCA_CDCA17G4402</name>
</gene>
<dbReference type="SUPFAM" id="SSF53448">
    <property type="entry name" value="Nucleotide-diphospho-sugar transferases"/>
    <property type="match status" value="1"/>
</dbReference>
<name>A0AAV9J196_CYACA</name>
<accession>A0AAV9J196</accession>
<reference evidence="1 2" key="1">
    <citation type="submission" date="2022-07" db="EMBL/GenBank/DDBJ databases">
        <title>Genome-wide signatures of adaptation to extreme environments.</title>
        <authorList>
            <person name="Cho C.H."/>
            <person name="Yoon H.S."/>
        </authorList>
    </citation>
    <scope>NUCLEOTIDE SEQUENCE [LARGE SCALE GENOMIC DNA]</scope>
    <source>
        <strain evidence="1 2">DBV 063 E5</strain>
    </source>
</reference>
<dbReference type="Proteomes" id="UP001301350">
    <property type="component" value="Unassembled WGS sequence"/>
</dbReference>
<sequence length="374" mass="42731">MLPFSARDMASGKPRRLHGRGCLRVRRLARRLLLNSRALSALLLLLLLGTWHPGLFFTDYSQPSKAYAVLHYDREVELAANVSVAKPPTPVPNTVHFIYGLSEHAENRTFGLMHYLVVKAAHDAIQPDHIYLHYRHQPQGTWYSRAREYLTPMALPNEPLPHNLSELHYAHESDVLRLLLLMKHGGIYLDMDVLALRSFRPLRTQWRVILGTEYVRNTRLVRWPSPGGVANAVIVAPPNATFLHRWLATYATFDRYEWATHSVRVPEALANSGRFDDEVHVAGPRAFYYPTWSPDDAQDGLPRLYSPSGGRRRHPPRYNFSDGNYAVHLWHSKVEEVYGVANIFTLEHLCNVAGVPEPHLSAFQVLARRIYGEC</sequence>
<dbReference type="AlphaFoldDB" id="A0AAV9J196"/>
<dbReference type="Gene3D" id="3.90.550.20">
    <property type="match status" value="1"/>
</dbReference>
<evidence type="ECO:0008006" key="3">
    <source>
        <dbReference type="Google" id="ProtNLM"/>
    </source>
</evidence>
<comment type="caution">
    <text evidence="1">The sequence shown here is derived from an EMBL/GenBank/DDBJ whole genome shotgun (WGS) entry which is preliminary data.</text>
</comment>
<organism evidence="1 2">
    <name type="scientific">Cyanidium caldarium</name>
    <name type="common">Red alga</name>
    <dbReference type="NCBI Taxonomy" id="2771"/>
    <lineage>
        <taxon>Eukaryota</taxon>
        <taxon>Rhodophyta</taxon>
        <taxon>Bangiophyceae</taxon>
        <taxon>Cyanidiales</taxon>
        <taxon>Cyanidiaceae</taxon>
        <taxon>Cyanidium</taxon>
    </lineage>
</organism>
<evidence type="ECO:0000313" key="1">
    <source>
        <dbReference type="EMBL" id="KAK4538377.1"/>
    </source>
</evidence>
<dbReference type="InterPro" id="IPR029044">
    <property type="entry name" value="Nucleotide-diphossugar_trans"/>
</dbReference>
<proteinExistence type="predicted"/>